<dbReference type="InterPro" id="IPR036409">
    <property type="entry name" value="Aldolase_II/adducin_N_sf"/>
</dbReference>
<evidence type="ECO:0000256" key="3">
    <source>
        <dbReference type="ARBA" id="ARBA00023002"/>
    </source>
</evidence>
<keyword evidence="4 6" id="KW-0503">Monooxygenase</keyword>
<dbReference type="InterPro" id="IPR011251">
    <property type="entry name" value="Luciferase-like_dom"/>
</dbReference>
<dbReference type="Pfam" id="PF00596">
    <property type="entry name" value="Aldolase_II"/>
    <property type="match status" value="1"/>
</dbReference>
<keyword evidence="3 6" id="KW-0560">Oxidoreductase</keyword>
<protein>
    <submittedName>
        <fullName evidence="6">Alkanesulfonate monooxygenase</fullName>
        <ecNumber evidence="6">1.14.14.5</ecNumber>
    </submittedName>
</protein>
<evidence type="ECO:0000256" key="2">
    <source>
        <dbReference type="ARBA" id="ARBA00022643"/>
    </source>
</evidence>
<keyword evidence="2" id="KW-0288">FMN</keyword>
<evidence type="ECO:0000256" key="1">
    <source>
        <dbReference type="ARBA" id="ARBA00022630"/>
    </source>
</evidence>
<dbReference type="SMART" id="SM01007">
    <property type="entry name" value="Aldolase_II"/>
    <property type="match status" value="1"/>
</dbReference>
<evidence type="ECO:0000256" key="4">
    <source>
        <dbReference type="ARBA" id="ARBA00023033"/>
    </source>
</evidence>
<gene>
    <name evidence="6" type="primary">ssuD_3</name>
    <name evidence="6" type="ORF">NCTC1935_05519</name>
</gene>
<keyword evidence="1" id="KW-0285">Flavoprotein</keyword>
<evidence type="ECO:0000259" key="5">
    <source>
        <dbReference type="SMART" id="SM01007"/>
    </source>
</evidence>
<dbReference type="PANTHER" id="PTHR42847">
    <property type="entry name" value="ALKANESULFONATE MONOOXYGENASE"/>
    <property type="match status" value="1"/>
</dbReference>
<dbReference type="Gene3D" id="3.40.225.10">
    <property type="entry name" value="Class II aldolase/adducin N-terminal domain"/>
    <property type="match status" value="1"/>
</dbReference>
<dbReference type="EMBL" id="CAACYE010000005">
    <property type="protein sequence ID" value="VFA87632.1"/>
    <property type="molecule type" value="Genomic_DNA"/>
</dbReference>
<dbReference type="EC" id="1.14.14.5" evidence="6"/>
<reference evidence="6" key="1">
    <citation type="submission" date="2019-02" db="EMBL/GenBank/DDBJ databases">
        <authorList>
            <consortium name="Pathogen Informatics"/>
        </authorList>
    </citation>
    <scope>NUCLEOTIDE SEQUENCE</scope>
    <source>
        <strain evidence="6">3012STDY6733949</strain>
    </source>
</reference>
<dbReference type="InterPro" id="IPR036661">
    <property type="entry name" value="Luciferase-like_sf"/>
</dbReference>
<dbReference type="SUPFAM" id="SSF51679">
    <property type="entry name" value="Bacterial luciferase-like"/>
    <property type="match status" value="1"/>
</dbReference>
<dbReference type="AlphaFoldDB" id="A0A449H8V5"/>
<dbReference type="GO" id="GO:0008726">
    <property type="term" value="F:alkanesulfonate monooxygenase activity"/>
    <property type="evidence" value="ECO:0007669"/>
    <property type="project" value="UniProtKB-EC"/>
</dbReference>
<accession>A0A449H8V5</accession>
<dbReference type="InterPro" id="IPR050172">
    <property type="entry name" value="SsuD_RutA_monooxygenase"/>
</dbReference>
<sequence>MTIDIYWRIGMEGDHASLRTPRRYNRGHANGYGPGNIAPAVRDGRLDDYGYIDHMAAVARASESAGFLGGLLPSFPVTDDPWAVSAALARETTTYRFMVAFQPGFLHPVQAARMSASLQRATGGRLVYNIISGGGGPAQLWWGDKVAHDDRYARTSEFLDVLRGVWDGEPYDHSGRFFTTRGAALPPGLAGQPFPEVYFSGSSGAAVAAAGRHADYYLSWLEPFDDLRAKFDGVRAHAEKLGRTPKFAVRIDILARHTEEAAWAEIEQGWAFVDRGAAERAARGDSVGAARIAGWVPETITGYRDLEVSPNVWCGFSLIRGGPAFGLVGSYEQVAERLDQLIDLGVDAFILAGNPHLEEAYRVGEEVLPLLGRSRLTPQARTDTLTVVRMTGDLMTTTETRLPAAVADFAAAAARDAERALRVFRETGTVTGNGTVNFVERVPGEEIAVALNAPGPWADDPTVRPIVATFDGTVLDGAGPAGFVTGYAEVFRRHPEITSVVHVHSPWLGGWAQTHRTLPIRYAAAQRLTLSREIPPHIDRSIGAGEFILQRLAEDPDLVAIFEANGGANVIGRSGLLELAKFVVLLEEGAQYQAIAETLGGSVEFDPSNLAVQWGRTGLADEARRRGLI</sequence>
<dbReference type="SUPFAM" id="SSF53639">
    <property type="entry name" value="AraD/HMP-PK domain-like"/>
    <property type="match status" value="1"/>
</dbReference>
<dbReference type="Pfam" id="PF00296">
    <property type="entry name" value="Bac_luciferase"/>
    <property type="match status" value="1"/>
</dbReference>
<feature type="domain" description="Class II aldolase/adducin N-terminal" evidence="5">
    <location>
        <begin position="415"/>
        <end position="594"/>
    </location>
</feature>
<dbReference type="PANTHER" id="PTHR42847:SF4">
    <property type="entry name" value="ALKANESULFONATE MONOOXYGENASE-RELATED"/>
    <property type="match status" value="1"/>
</dbReference>
<dbReference type="GO" id="GO:0046306">
    <property type="term" value="P:alkanesulfonate catabolic process"/>
    <property type="evidence" value="ECO:0007669"/>
    <property type="project" value="TreeGrafter"/>
</dbReference>
<dbReference type="Gene3D" id="3.20.20.30">
    <property type="entry name" value="Luciferase-like domain"/>
    <property type="match status" value="1"/>
</dbReference>
<organism evidence="6">
    <name type="scientific">Nocardia farcinica</name>
    <dbReference type="NCBI Taxonomy" id="37329"/>
    <lineage>
        <taxon>Bacteria</taxon>
        <taxon>Bacillati</taxon>
        <taxon>Actinomycetota</taxon>
        <taxon>Actinomycetes</taxon>
        <taxon>Mycobacteriales</taxon>
        <taxon>Nocardiaceae</taxon>
        <taxon>Nocardia</taxon>
    </lineage>
</organism>
<evidence type="ECO:0000313" key="6">
    <source>
        <dbReference type="EMBL" id="VFA87632.1"/>
    </source>
</evidence>
<proteinExistence type="predicted"/>
<dbReference type="InterPro" id="IPR001303">
    <property type="entry name" value="Aldolase_II/adducin_N"/>
</dbReference>
<name>A0A449H8V5_NOCFR</name>